<protein>
    <submittedName>
        <fullName evidence="3">Uncharacterized protein</fullName>
    </submittedName>
</protein>
<evidence type="ECO:0000256" key="1">
    <source>
        <dbReference type="SAM" id="MobiDB-lite"/>
    </source>
</evidence>
<accession>H0EBM5</accession>
<feature type="transmembrane region" description="Helical" evidence="2">
    <location>
        <begin position="67"/>
        <end position="85"/>
    </location>
</feature>
<feature type="transmembrane region" description="Helical" evidence="2">
    <location>
        <begin position="92"/>
        <end position="113"/>
    </location>
</feature>
<evidence type="ECO:0000256" key="2">
    <source>
        <dbReference type="SAM" id="Phobius"/>
    </source>
</evidence>
<reference evidence="3 4" key="1">
    <citation type="journal article" date="2013" name="Biodegradation">
        <title>Quantitative proteomic analysis of ibuprofen-degrading Patulibacter sp. strain I11.</title>
        <authorList>
            <person name="Almeida B."/>
            <person name="Kjeldal H."/>
            <person name="Lolas I."/>
            <person name="Knudsen A.D."/>
            <person name="Carvalho G."/>
            <person name="Nielsen K.L."/>
            <person name="Barreto Crespo M.T."/>
            <person name="Stensballe A."/>
            <person name="Nielsen J.L."/>
        </authorList>
    </citation>
    <scope>NUCLEOTIDE SEQUENCE [LARGE SCALE GENOMIC DNA]</scope>
    <source>
        <strain evidence="3 4">I11</strain>
    </source>
</reference>
<name>H0EBM5_9ACTN</name>
<sequence>MLDFMSDTTPGPTSDDEAAAVVATPDEGPANPQADPVDHQSSPPGGRGYDDDQVAVDPDDAPSANSFLLQIIAGALMVVVLLTVAAITGSDILLGVALLSILPGIALVVHAIFKMMSTD</sequence>
<evidence type="ECO:0000313" key="3">
    <source>
        <dbReference type="EMBL" id="EHN08918.1"/>
    </source>
</evidence>
<dbReference type="Proteomes" id="UP000005143">
    <property type="component" value="Unassembled WGS sequence"/>
</dbReference>
<organism evidence="3 4">
    <name type="scientific">Patulibacter medicamentivorans</name>
    <dbReference type="NCBI Taxonomy" id="1097667"/>
    <lineage>
        <taxon>Bacteria</taxon>
        <taxon>Bacillati</taxon>
        <taxon>Actinomycetota</taxon>
        <taxon>Thermoleophilia</taxon>
        <taxon>Solirubrobacterales</taxon>
        <taxon>Patulibacteraceae</taxon>
        <taxon>Patulibacter</taxon>
    </lineage>
</organism>
<proteinExistence type="predicted"/>
<keyword evidence="2" id="KW-0812">Transmembrane</keyword>
<feature type="compositionally biased region" description="Polar residues" evidence="1">
    <location>
        <begin position="1"/>
        <end position="12"/>
    </location>
</feature>
<keyword evidence="2" id="KW-0472">Membrane</keyword>
<dbReference type="AlphaFoldDB" id="H0EBM5"/>
<evidence type="ECO:0000313" key="4">
    <source>
        <dbReference type="Proteomes" id="UP000005143"/>
    </source>
</evidence>
<keyword evidence="2" id="KW-1133">Transmembrane helix</keyword>
<comment type="caution">
    <text evidence="3">The sequence shown here is derived from an EMBL/GenBank/DDBJ whole genome shotgun (WGS) entry which is preliminary data.</text>
</comment>
<dbReference type="EMBL" id="AGUD01000312">
    <property type="protein sequence ID" value="EHN08918.1"/>
    <property type="molecule type" value="Genomic_DNA"/>
</dbReference>
<gene>
    <name evidence="3" type="ORF">PAI11_42570</name>
</gene>
<feature type="region of interest" description="Disordered" evidence="1">
    <location>
        <begin position="1"/>
        <end position="59"/>
    </location>
</feature>
<keyword evidence="4" id="KW-1185">Reference proteome</keyword>